<dbReference type="InterPro" id="IPR038056">
    <property type="entry name" value="YjbR-like_sf"/>
</dbReference>
<feature type="binding site" evidence="4">
    <location>
        <begin position="91"/>
        <end position="94"/>
    </location>
    <ligand>
        <name>(6R)-10-formyltetrahydrofolate</name>
        <dbReference type="ChEBI" id="CHEBI:195366"/>
    </ligand>
</feature>
<evidence type="ECO:0000313" key="6">
    <source>
        <dbReference type="EMBL" id="MBB3982137.1"/>
    </source>
</evidence>
<dbReference type="Proteomes" id="UP000552757">
    <property type="component" value="Unassembled WGS sequence"/>
</dbReference>
<protein>
    <recommendedName>
        <fullName evidence="4">Phosphoribosylglycinamide formyltransferase</fullName>
        <ecNumber evidence="4">2.1.2.2</ecNumber>
    </recommendedName>
    <alternativeName>
        <fullName evidence="4">5'-phosphoribosylglycinamide transformylase</fullName>
    </alternativeName>
    <alternativeName>
        <fullName evidence="4">GAR transformylase</fullName>
        <shortName evidence="4">GART</shortName>
    </alternativeName>
</protein>
<accession>A0A7W6DK93</accession>
<keyword evidence="2 4" id="KW-0808">Transferase</keyword>
<evidence type="ECO:0000256" key="3">
    <source>
        <dbReference type="ARBA" id="ARBA00022755"/>
    </source>
</evidence>
<dbReference type="SUPFAM" id="SSF142906">
    <property type="entry name" value="YjbR-like"/>
    <property type="match status" value="1"/>
</dbReference>
<dbReference type="Pfam" id="PF04237">
    <property type="entry name" value="YjbR"/>
    <property type="match status" value="1"/>
</dbReference>
<organism evidence="6 7">
    <name type="scientific">Sphingobium fontiphilum</name>
    <dbReference type="NCBI Taxonomy" id="944425"/>
    <lineage>
        <taxon>Bacteria</taxon>
        <taxon>Pseudomonadati</taxon>
        <taxon>Pseudomonadota</taxon>
        <taxon>Alphaproteobacteria</taxon>
        <taxon>Sphingomonadales</taxon>
        <taxon>Sphingomonadaceae</taxon>
        <taxon>Sphingobium</taxon>
    </lineage>
</organism>
<dbReference type="HAMAP" id="MF_01930">
    <property type="entry name" value="PurN"/>
    <property type="match status" value="1"/>
</dbReference>
<dbReference type="InterPro" id="IPR036477">
    <property type="entry name" value="Formyl_transf_N_sf"/>
</dbReference>
<dbReference type="RefSeq" id="WP_183955189.1">
    <property type="nucleotide sequence ID" value="NZ_JACIEB010000003.1"/>
</dbReference>
<comment type="function">
    <text evidence="4">Catalyzes the transfer of a formyl group from 10-formyltetrahydrofolate to 5-phospho-ribosyl-glycinamide (GAR), producing 5-phospho-ribosyl-N-formylglycinamide (FGAR) and tetrahydrofolate.</text>
</comment>
<dbReference type="GO" id="GO:0005829">
    <property type="term" value="C:cytosol"/>
    <property type="evidence" value="ECO:0007669"/>
    <property type="project" value="TreeGrafter"/>
</dbReference>
<feature type="binding site" evidence="4">
    <location>
        <position position="66"/>
    </location>
    <ligand>
        <name>(6R)-10-formyltetrahydrofolate</name>
        <dbReference type="ChEBI" id="CHEBI:195366"/>
    </ligand>
</feature>
<dbReference type="GO" id="GO:0004644">
    <property type="term" value="F:phosphoribosylglycinamide formyltransferase activity"/>
    <property type="evidence" value="ECO:0007669"/>
    <property type="project" value="UniProtKB-UniRule"/>
</dbReference>
<feature type="binding site" evidence="4">
    <location>
        <position position="108"/>
    </location>
    <ligand>
        <name>(6R)-10-formyltetrahydrofolate</name>
        <dbReference type="ChEBI" id="CHEBI:195366"/>
    </ligand>
</feature>
<dbReference type="UniPathway" id="UPA00074">
    <property type="reaction ID" value="UER00126"/>
</dbReference>
<sequence length="317" mass="34167">MTKAKVGVLISGRGSNMAALLYAAKADDCPYEIVLVAANDPQAPGLTLAAAEGVATFGLSHKGMKRAAFDAIIDGELRRAGVQFVALAGYMRLLSPEFVTAWEGRMLNIHPSLLPKYKGLDTHQRAIDAGDSHGGCSVHIVTAELDDGPVLGQTPVAILPGDTPDTLAARTLIAEHQLYSRVLADYVMRERSPEWLLGRVRAIAMAQPEADEITSHGMPCFGIVKGKKFAYFTNDHHGDGVIALIVKTSAPEEQAMLIEADPDLYFRPAYFGPAGWVGIRLDGGAVDWEMVEARIARSWRTVAPKKLTALMDAADEF</sequence>
<comment type="pathway">
    <text evidence="1 4">Purine metabolism; IMP biosynthesis via de novo pathway; N(2)-formyl-N(1)-(5-phospho-D-ribosyl)glycinamide from N(1)-(5-phospho-D-ribosyl)glycinamide (10-formyl THF route): step 1/1.</text>
</comment>
<dbReference type="InterPro" id="IPR058532">
    <property type="entry name" value="YjbR/MT2646/Rv2570-like"/>
</dbReference>
<evidence type="ECO:0000256" key="2">
    <source>
        <dbReference type="ARBA" id="ARBA00022679"/>
    </source>
</evidence>
<evidence type="ECO:0000313" key="7">
    <source>
        <dbReference type="Proteomes" id="UP000552757"/>
    </source>
</evidence>
<dbReference type="PANTHER" id="PTHR43369">
    <property type="entry name" value="PHOSPHORIBOSYLGLYCINAMIDE FORMYLTRANSFERASE"/>
    <property type="match status" value="1"/>
</dbReference>
<gene>
    <name evidence="4" type="primary">purN</name>
    <name evidence="6" type="ORF">GGR44_001796</name>
</gene>
<dbReference type="PANTHER" id="PTHR43369:SF2">
    <property type="entry name" value="PHOSPHORIBOSYLGLYCINAMIDE FORMYLTRANSFERASE"/>
    <property type="match status" value="1"/>
</dbReference>
<keyword evidence="7" id="KW-1185">Reference proteome</keyword>
<dbReference type="Gene3D" id="3.90.1150.30">
    <property type="match status" value="1"/>
</dbReference>
<comment type="caution">
    <text evidence="6">The sequence shown here is derived from an EMBL/GenBank/DDBJ whole genome shotgun (WGS) entry which is preliminary data.</text>
</comment>
<dbReference type="GO" id="GO:0006189">
    <property type="term" value="P:'de novo' IMP biosynthetic process"/>
    <property type="evidence" value="ECO:0007669"/>
    <property type="project" value="UniProtKB-UniRule"/>
</dbReference>
<dbReference type="InterPro" id="IPR002376">
    <property type="entry name" value="Formyl_transf_N"/>
</dbReference>
<dbReference type="SUPFAM" id="SSF53328">
    <property type="entry name" value="Formyltransferase"/>
    <property type="match status" value="1"/>
</dbReference>
<dbReference type="EMBL" id="JACIEB010000003">
    <property type="protein sequence ID" value="MBB3982137.1"/>
    <property type="molecule type" value="Genomic_DNA"/>
</dbReference>
<evidence type="ECO:0000259" key="5">
    <source>
        <dbReference type="Pfam" id="PF00551"/>
    </source>
</evidence>
<comment type="similarity">
    <text evidence="4">Belongs to the GART family.</text>
</comment>
<feature type="binding site" evidence="4">
    <location>
        <begin position="14"/>
        <end position="16"/>
    </location>
    <ligand>
        <name>N(1)-(5-phospho-beta-D-ribosyl)glycinamide</name>
        <dbReference type="ChEBI" id="CHEBI:143788"/>
    </ligand>
</feature>
<dbReference type="Gene3D" id="3.40.50.170">
    <property type="entry name" value="Formyl transferase, N-terminal domain"/>
    <property type="match status" value="1"/>
</dbReference>
<feature type="site" description="Raises pKa of active site His" evidence="4">
    <location>
        <position position="146"/>
    </location>
</feature>
<feature type="domain" description="Formyl transferase N-terminal" evidence="5">
    <location>
        <begin position="5"/>
        <end position="183"/>
    </location>
</feature>
<dbReference type="AlphaFoldDB" id="A0A7W6DK93"/>
<evidence type="ECO:0000256" key="1">
    <source>
        <dbReference type="ARBA" id="ARBA00005054"/>
    </source>
</evidence>
<feature type="active site" description="Proton donor" evidence="4">
    <location>
        <position position="110"/>
    </location>
</feature>
<keyword evidence="3 4" id="KW-0658">Purine biosynthesis</keyword>
<comment type="catalytic activity">
    <reaction evidence="4">
        <text>N(1)-(5-phospho-beta-D-ribosyl)glycinamide + (6R)-10-formyltetrahydrofolate = N(2)-formyl-N(1)-(5-phospho-beta-D-ribosyl)glycinamide + (6S)-5,6,7,8-tetrahydrofolate + H(+)</text>
        <dbReference type="Rhea" id="RHEA:15053"/>
        <dbReference type="ChEBI" id="CHEBI:15378"/>
        <dbReference type="ChEBI" id="CHEBI:57453"/>
        <dbReference type="ChEBI" id="CHEBI:143788"/>
        <dbReference type="ChEBI" id="CHEBI:147286"/>
        <dbReference type="ChEBI" id="CHEBI:195366"/>
        <dbReference type="EC" id="2.1.2.2"/>
    </reaction>
</comment>
<dbReference type="InterPro" id="IPR004607">
    <property type="entry name" value="GART"/>
</dbReference>
<dbReference type="Pfam" id="PF00551">
    <property type="entry name" value="Formyl_trans_N"/>
    <property type="match status" value="1"/>
</dbReference>
<dbReference type="EC" id="2.1.2.2" evidence="4"/>
<dbReference type="NCBIfam" id="TIGR00639">
    <property type="entry name" value="PurN"/>
    <property type="match status" value="1"/>
</dbReference>
<proteinExistence type="inferred from homology"/>
<reference evidence="6 7" key="1">
    <citation type="submission" date="2020-08" db="EMBL/GenBank/DDBJ databases">
        <title>Genomic Encyclopedia of Type Strains, Phase IV (KMG-IV): sequencing the most valuable type-strain genomes for metagenomic binning, comparative biology and taxonomic classification.</title>
        <authorList>
            <person name="Goeker M."/>
        </authorList>
    </citation>
    <scope>NUCLEOTIDE SEQUENCE [LARGE SCALE GENOMIC DNA]</scope>
    <source>
        <strain evidence="6 7">DSM 29348</strain>
    </source>
</reference>
<evidence type="ECO:0000256" key="4">
    <source>
        <dbReference type="HAMAP-Rule" id="MF_01930"/>
    </source>
</evidence>
<name>A0A7W6DK93_9SPHN</name>
<dbReference type="CDD" id="cd08645">
    <property type="entry name" value="FMT_core_GART"/>
    <property type="match status" value="1"/>
</dbReference>